<keyword evidence="10 12" id="KW-0238">DNA-binding</keyword>
<evidence type="ECO:0000259" key="16">
    <source>
        <dbReference type="PROSITE" id="PS50880"/>
    </source>
</evidence>
<feature type="domain" description="Toprim" evidence="16">
    <location>
        <begin position="262"/>
        <end position="347"/>
    </location>
</feature>
<dbReference type="SMART" id="SM00493">
    <property type="entry name" value="TOPRIM"/>
    <property type="match status" value="1"/>
</dbReference>
<comment type="similarity">
    <text evidence="12 13">Belongs to the DnaG primase family.</text>
</comment>
<dbReference type="Pfam" id="PF13662">
    <property type="entry name" value="Toprim_4"/>
    <property type="match status" value="1"/>
</dbReference>
<dbReference type="HAMAP" id="MF_00974">
    <property type="entry name" value="DNA_primase_DnaG"/>
    <property type="match status" value="1"/>
</dbReference>
<feature type="zinc finger region" description="CHC2-type" evidence="12 14">
    <location>
        <begin position="41"/>
        <end position="65"/>
    </location>
</feature>
<evidence type="ECO:0000256" key="2">
    <source>
        <dbReference type="ARBA" id="ARBA00022515"/>
    </source>
</evidence>
<dbReference type="FunFam" id="3.90.580.10:FF:000001">
    <property type="entry name" value="DNA primase"/>
    <property type="match status" value="1"/>
</dbReference>
<evidence type="ECO:0000256" key="10">
    <source>
        <dbReference type="ARBA" id="ARBA00023125"/>
    </source>
</evidence>
<dbReference type="GO" id="GO:0005737">
    <property type="term" value="C:cytoplasm"/>
    <property type="evidence" value="ECO:0007669"/>
    <property type="project" value="TreeGrafter"/>
</dbReference>
<keyword evidence="5 12" id="KW-0235">DNA replication</keyword>
<evidence type="ECO:0000256" key="9">
    <source>
        <dbReference type="ARBA" id="ARBA00022842"/>
    </source>
</evidence>
<dbReference type="PANTHER" id="PTHR30313">
    <property type="entry name" value="DNA PRIMASE"/>
    <property type="match status" value="1"/>
</dbReference>
<dbReference type="GO" id="GO:1990077">
    <property type="term" value="C:primosome complex"/>
    <property type="evidence" value="ECO:0007669"/>
    <property type="project" value="UniProtKB-KW"/>
</dbReference>
<sequence>MAGRIPPSDIEEIKSRTNIADIVSEHVTLKSAGIGSMKGLCPFHDERTPSFHVRPQLGYFHCFGCGESGDAISFLQKIDHVTFSDAVERLAERIGYTIHYEEGQRSDEQDGPRRARLLAANQAAESYFRDQLQTPDADAARRFLGGRGFDPSAAERFGVGYAPQGWDGVTSALRSAGFSDAELLAAGLVSQSDRGGVYDRFRGRVIWPIRDVTGQTVGFGARRLFDDDKGPKYLNTPETAVFHKAQVLYGLDLAKRDVARQKQVVVVEGYTDVMAAHLAGVTTAVATSGTAFGTDHIKLIRRIMGDDGAGGGVVFTFDPDQAGQKAAMRAFAEERRFSAQTYVAVPPEGLDPCDLRLAKGDQAVRDLVDNRVPLFEFAIRQVLSRFDLESVEGQVHALREAAPIVAELRDPAVRPRYVHVLARSLGMDLDEVQSAVTAAGRVGGQELAPPDPDDGYNTRPAGLRDLPQDPATRLERDALMAVLQYPDLVGAQRAAGVALATVEEATLATVRDAVAANLGGYGTQGWVDRLIETAPQPYQALIREMAIAPLPERSEDQLAPYVRGITASLIDRDSLRQTHELLRRLQRTSPTDREAYREIQTRLVELESERRALRES</sequence>
<evidence type="ECO:0000256" key="4">
    <source>
        <dbReference type="ARBA" id="ARBA00022695"/>
    </source>
</evidence>
<dbReference type="SUPFAM" id="SSF57783">
    <property type="entry name" value="Zinc beta-ribbon"/>
    <property type="match status" value="1"/>
</dbReference>
<keyword evidence="8 12" id="KW-0862">Zinc</keyword>
<dbReference type="InterPro" id="IPR013173">
    <property type="entry name" value="DNA_primase_DnaG_DnaB-bd_dom"/>
</dbReference>
<dbReference type="Pfam" id="PF10410">
    <property type="entry name" value="DnaB_bind"/>
    <property type="match status" value="1"/>
</dbReference>
<keyword evidence="6 12" id="KW-0479">Metal-binding</keyword>
<keyword evidence="3 12" id="KW-0808">Transferase</keyword>
<dbReference type="OrthoDB" id="9803773at2"/>
<dbReference type="EC" id="2.7.7.101" evidence="12"/>
<evidence type="ECO:0000256" key="5">
    <source>
        <dbReference type="ARBA" id="ARBA00022705"/>
    </source>
</evidence>
<dbReference type="GO" id="GO:0003677">
    <property type="term" value="F:DNA binding"/>
    <property type="evidence" value="ECO:0007669"/>
    <property type="project" value="UniProtKB-KW"/>
</dbReference>
<dbReference type="InterPro" id="IPR037068">
    <property type="entry name" value="DNA_primase_core_N_sf"/>
</dbReference>
<keyword evidence="7 12" id="KW-0863">Zinc-finger</keyword>
<dbReference type="GO" id="GO:0000428">
    <property type="term" value="C:DNA-directed RNA polymerase complex"/>
    <property type="evidence" value="ECO:0007669"/>
    <property type="project" value="UniProtKB-KW"/>
</dbReference>
<protein>
    <recommendedName>
        <fullName evidence="12 13">DNA primase</fullName>
        <ecNumber evidence="12">2.7.7.101</ecNumber>
    </recommendedName>
</protein>
<evidence type="ECO:0000256" key="15">
    <source>
        <dbReference type="SAM" id="MobiDB-lite"/>
    </source>
</evidence>
<gene>
    <name evidence="12" type="primary">dnaG</name>
    <name evidence="17" type="ORF">FM119_11295</name>
</gene>
<keyword evidence="18" id="KW-1185">Reference proteome</keyword>
<keyword evidence="1 12" id="KW-0240">DNA-directed RNA polymerase</keyword>
<dbReference type="InterPro" id="IPR036977">
    <property type="entry name" value="DNA_primase_Znf_CHC2"/>
</dbReference>
<evidence type="ECO:0000256" key="13">
    <source>
        <dbReference type="PIRNR" id="PIRNR002811"/>
    </source>
</evidence>
<comment type="subunit">
    <text evidence="12">Monomer. Interacts with DnaB.</text>
</comment>
<evidence type="ECO:0000313" key="17">
    <source>
        <dbReference type="EMBL" id="SJN39094.1"/>
    </source>
</evidence>
<dbReference type="GO" id="GO:0003899">
    <property type="term" value="F:DNA-directed RNA polymerase activity"/>
    <property type="evidence" value="ECO:0007669"/>
    <property type="project" value="UniProtKB-UniRule"/>
</dbReference>
<dbReference type="Gene3D" id="3.90.580.10">
    <property type="entry name" value="Zinc finger, CHC2-type domain"/>
    <property type="match status" value="1"/>
</dbReference>
<feature type="region of interest" description="Disordered" evidence="15">
    <location>
        <begin position="441"/>
        <end position="468"/>
    </location>
</feature>
<evidence type="ECO:0000256" key="14">
    <source>
        <dbReference type="PIRSR" id="PIRSR002811-1"/>
    </source>
</evidence>
<organism evidence="17 18">
    <name type="scientific">Mycetocola reblochoni REB411</name>
    <dbReference type="NCBI Taxonomy" id="1255698"/>
    <lineage>
        <taxon>Bacteria</taxon>
        <taxon>Bacillati</taxon>
        <taxon>Actinomycetota</taxon>
        <taxon>Actinomycetes</taxon>
        <taxon>Micrococcales</taxon>
        <taxon>Microbacteriaceae</taxon>
        <taxon>Mycetocola</taxon>
    </lineage>
</organism>
<dbReference type="InterPro" id="IPR006295">
    <property type="entry name" value="DNA_primase_DnaG"/>
</dbReference>
<dbReference type="FunFam" id="3.90.980.10:FF:000001">
    <property type="entry name" value="DNA primase"/>
    <property type="match status" value="1"/>
</dbReference>
<keyword evidence="4 12" id="KW-0548">Nucleotidyltransferase</keyword>
<dbReference type="EMBL" id="FUKR01000064">
    <property type="protein sequence ID" value="SJN39094.1"/>
    <property type="molecule type" value="Genomic_DNA"/>
</dbReference>
<dbReference type="Gene3D" id="3.90.980.10">
    <property type="entry name" value="DNA primase, catalytic core, N-terminal domain"/>
    <property type="match status" value="1"/>
</dbReference>
<dbReference type="InterPro" id="IPR030846">
    <property type="entry name" value="DnaG_bac"/>
</dbReference>
<evidence type="ECO:0000256" key="8">
    <source>
        <dbReference type="ARBA" id="ARBA00022833"/>
    </source>
</evidence>
<dbReference type="GO" id="GO:0006269">
    <property type="term" value="P:DNA replication, synthesis of primer"/>
    <property type="evidence" value="ECO:0007669"/>
    <property type="project" value="UniProtKB-UniRule"/>
</dbReference>
<dbReference type="Pfam" id="PF01807">
    <property type="entry name" value="Zn_ribbon_DnaG"/>
    <property type="match status" value="1"/>
</dbReference>
<dbReference type="CDD" id="cd03364">
    <property type="entry name" value="TOPRIM_DnaG_primases"/>
    <property type="match status" value="1"/>
</dbReference>
<dbReference type="Proteomes" id="UP000196778">
    <property type="component" value="Unassembled WGS sequence"/>
</dbReference>
<evidence type="ECO:0000313" key="18">
    <source>
        <dbReference type="Proteomes" id="UP000196778"/>
    </source>
</evidence>
<dbReference type="SUPFAM" id="SSF56731">
    <property type="entry name" value="DNA primase core"/>
    <property type="match status" value="1"/>
</dbReference>
<dbReference type="InterPro" id="IPR019475">
    <property type="entry name" value="DNA_primase_DnaB-bd"/>
</dbReference>
<dbReference type="PANTHER" id="PTHR30313:SF2">
    <property type="entry name" value="DNA PRIMASE"/>
    <property type="match status" value="1"/>
</dbReference>
<dbReference type="SMART" id="SM00400">
    <property type="entry name" value="ZnF_CHCC"/>
    <property type="match status" value="1"/>
</dbReference>
<evidence type="ECO:0000256" key="7">
    <source>
        <dbReference type="ARBA" id="ARBA00022771"/>
    </source>
</evidence>
<keyword evidence="9" id="KW-0460">Magnesium</keyword>
<dbReference type="InterPro" id="IPR006171">
    <property type="entry name" value="TOPRIM_dom"/>
</dbReference>
<name>A0A1R4K4J3_9MICO</name>
<comment type="function">
    <text evidence="12 13">RNA polymerase that catalyzes the synthesis of short RNA molecules used as primers for DNA polymerase during DNA replication.</text>
</comment>
<reference evidence="18" key="1">
    <citation type="submission" date="2017-02" db="EMBL/GenBank/DDBJ databases">
        <authorList>
            <person name="Dridi B."/>
        </authorList>
    </citation>
    <scope>NUCLEOTIDE SEQUENCE [LARGE SCALE GENOMIC DNA]</scope>
    <source>
        <strain evidence="18">EB411</strain>
    </source>
</reference>
<dbReference type="PROSITE" id="PS50880">
    <property type="entry name" value="TOPRIM"/>
    <property type="match status" value="1"/>
</dbReference>
<dbReference type="InterPro" id="IPR050219">
    <property type="entry name" value="DnaG_primase"/>
</dbReference>
<dbReference type="PIRSF" id="PIRSF002811">
    <property type="entry name" value="DnaG"/>
    <property type="match status" value="1"/>
</dbReference>
<proteinExistence type="inferred from homology"/>
<evidence type="ECO:0000256" key="3">
    <source>
        <dbReference type="ARBA" id="ARBA00022679"/>
    </source>
</evidence>
<comment type="cofactor">
    <cofactor evidence="12 13 14">
        <name>Zn(2+)</name>
        <dbReference type="ChEBI" id="CHEBI:29105"/>
    </cofactor>
    <text evidence="12 13 14">Binds 1 zinc ion per monomer.</text>
</comment>
<dbReference type="NCBIfam" id="TIGR01391">
    <property type="entry name" value="dnaG"/>
    <property type="match status" value="1"/>
</dbReference>
<comment type="domain">
    <text evidence="12">Contains an N-terminal zinc-binding domain, a central core domain that contains the primase activity, and a C-terminal DnaB-binding domain.</text>
</comment>
<dbReference type="Pfam" id="PF08278">
    <property type="entry name" value="DnaG_DnaB_bind"/>
    <property type="match status" value="1"/>
</dbReference>
<keyword evidence="11 12" id="KW-0804">Transcription</keyword>
<evidence type="ECO:0000256" key="12">
    <source>
        <dbReference type="HAMAP-Rule" id="MF_00974"/>
    </source>
</evidence>
<keyword evidence="2 12" id="KW-0639">Primosome</keyword>
<evidence type="ECO:0000256" key="1">
    <source>
        <dbReference type="ARBA" id="ARBA00022478"/>
    </source>
</evidence>
<evidence type="ECO:0000256" key="6">
    <source>
        <dbReference type="ARBA" id="ARBA00022723"/>
    </source>
</evidence>
<dbReference type="AlphaFoldDB" id="A0A1R4K4J3"/>
<dbReference type="RefSeq" id="WP_087138200.1">
    <property type="nucleotide sequence ID" value="NZ_FUKR01000064.1"/>
</dbReference>
<accession>A0A1R4K4J3</accession>
<evidence type="ECO:0000256" key="11">
    <source>
        <dbReference type="ARBA" id="ARBA00023163"/>
    </source>
</evidence>
<dbReference type="Pfam" id="PF08275">
    <property type="entry name" value="DNAG_N"/>
    <property type="match status" value="1"/>
</dbReference>
<comment type="catalytic activity">
    <reaction evidence="12">
        <text>ssDNA + n NTP = ssDNA/pppN(pN)n-1 hybrid + (n-1) diphosphate.</text>
        <dbReference type="EC" id="2.7.7.101"/>
    </reaction>
</comment>
<dbReference type="GO" id="GO:0008270">
    <property type="term" value="F:zinc ion binding"/>
    <property type="evidence" value="ECO:0007669"/>
    <property type="project" value="UniProtKB-UniRule"/>
</dbReference>
<dbReference type="InterPro" id="IPR002694">
    <property type="entry name" value="Znf_CHC2"/>
</dbReference>
<dbReference type="InterPro" id="IPR034151">
    <property type="entry name" value="TOPRIM_DnaG_bac"/>
</dbReference>
<dbReference type="Gene3D" id="3.40.1360.10">
    <property type="match status" value="1"/>
</dbReference>
<dbReference type="InterPro" id="IPR013264">
    <property type="entry name" value="DNAG_N"/>
</dbReference>